<feature type="compositionally biased region" description="Polar residues" evidence="1">
    <location>
        <begin position="106"/>
        <end position="118"/>
    </location>
</feature>
<dbReference type="STRING" id="1116229.S3CSD1"/>
<feature type="region of interest" description="Disordered" evidence="1">
    <location>
        <begin position="1"/>
        <end position="141"/>
    </location>
</feature>
<proteinExistence type="predicted"/>
<feature type="compositionally biased region" description="Polar residues" evidence="1">
    <location>
        <begin position="58"/>
        <end position="70"/>
    </location>
</feature>
<protein>
    <submittedName>
        <fullName evidence="2">Uncharacterized protein</fullName>
    </submittedName>
</protein>
<dbReference type="RefSeq" id="XP_008083431.1">
    <property type="nucleotide sequence ID" value="XM_008085240.1"/>
</dbReference>
<feature type="compositionally biased region" description="Basic and acidic residues" evidence="1">
    <location>
        <begin position="200"/>
        <end position="231"/>
    </location>
</feature>
<dbReference type="EMBL" id="KE145367">
    <property type="protein sequence ID" value="EPE29322.1"/>
    <property type="molecule type" value="Genomic_DNA"/>
</dbReference>
<dbReference type="Proteomes" id="UP000016922">
    <property type="component" value="Unassembled WGS sequence"/>
</dbReference>
<feature type="region of interest" description="Disordered" evidence="1">
    <location>
        <begin position="200"/>
        <end position="350"/>
    </location>
</feature>
<feature type="compositionally biased region" description="Low complexity" evidence="1">
    <location>
        <begin position="324"/>
        <end position="342"/>
    </location>
</feature>
<sequence>MNNPGQAGQAQGQQPGGQSQQNQPRRAGPPLYKPEQMRGLPEAFAAEKEKWEQGLRQLWTTVQGNAPETPQHQDAKRRLFEFSKMLTNKLQTYRMQQPQGAGGVRPQTQGQPSQSQEANGPAQAGLTAEQQQQRQKSQVTTKVMEHVNSFPYVPPSSLTAGTPEYVKWIQEAKQRYLKGLVAMEQATTRLAALEGMFQKRQADGKPLSPEEEKDYKDKKEQLSKAHAEAKTFVDNFRQSQRSLAANSNQQGAGAQQKTVGNTGGIGSNTVAPPPARPQVNPQQAPNPALQNTQTINAAIEVAKNQQFNVPRPSVPQNNSSNQTPQMPSQNAPAQQANLQQPNIKSEAGGT</sequence>
<feature type="compositionally biased region" description="Low complexity" evidence="1">
    <location>
        <begin position="244"/>
        <end position="256"/>
    </location>
</feature>
<name>S3CSD1_GLAL2</name>
<accession>S3CSD1</accession>
<dbReference type="OrthoDB" id="2193432at2759"/>
<keyword evidence="3" id="KW-1185">Reference proteome</keyword>
<evidence type="ECO:0000256" key="1">
    <source>
        <dbReference type="SAM" id="MobiDB-lite"/>
    </source>
</evidence>
<dbReference type="KEGG" id="glz:GLAREA_00482"/>
<reference evidence="2 3" key="1">
    <citation type="journal article" date="2013" name="BMC Genomics">
        <title>Genomics-driven discovery of the pneumocandin biosynthetic gene cluster in the fungus Glarea lozoyensis.</title>
        <authorList>
            <person name="Chen L."/>
            <person name="Yue Q."/>
            <person name="Zhang X."/>
            <person name="Xiang M."/>
            <person name="Wang C."/>
            <person name="Li S."/>
            <person name="Che Y."/>
            <person name="Ortiz-Lopez F.J."/>
            <person name="Bills G.F."/>
            <person name="Liu X."/>
            <person name="An Z."/>
        </authorList>
    </citation>
    <scope>NUCLEOTIDE SEQUENCE [LARGE SCALE GENOMIC DNA]</scope>
    <source>
        <strain evidence="3">ATCC 20868 / MF5171</strain>
    </source>
</reference>
<feature type="compositionally biased region" description="Low complexity" evidence="1">
    <location>
        <begin position="277"/>
        <end position="291"/>
    </location>
</feature>
<dbReference type="HOGENOM" id="CLU_050895_0_0_1"/>
<gene>
    <name evidence="2" type="ORF">GLAREA_00482</name>
</gene>
<feature type="compositionally biased region" description="Low complexity" evidence="1">
    <location>
        <begin position="1"/>
        <end position="24"/>
    </location>
</feature>
<evidence type="ECO:0000313" key="2">
    <source>
        <dbReference type="EMBL" id="EPE29322.1"/>
    </source>
</evidence>
<dbReference type="AlphaFoldDB" id="S3CSD1"/>
<evidence type="ECO:0000313" key="3">
    <source>
        <dbReference type="Proteomes" id="UP000016922"/>
    </source>
</evidence>
<dbReference type="GeneID" id="19459540"/>
<feature type="compositionally biased region" description="Polar residues" evidence="1">
    <location>
        <begin position="303"/>
        <end position="323"/>
    </location>
</feature>
<dbReference type="eggNOG" id="KOG1142">
    <property type="taxonomic scope" value="Eukaryota"/>
</dbReference>
<feature type="compositionally biased region" description="Polar residues" evidence="1">
    <location>
        <begin position="85"/>
        <end position="99"/>
    </location>
</feature>
<organism evidence="2 3">
    <name type="scientific">Glarea lozoyensis (strain ATCC 20868 / MF5171)</name>
    <dbReference type="NCBI Taxonomy" id="1116229"/>
    <lineage>
        <taxon>Eukaryota</taxon>
        <taxon>Fungi</taxon>
        <taxon>Dikarya</taxon>
        <taxon>Ascomycota</taxon>
        <taxon>Pezizomycotina</taxon>
        <taxon>Leotiomycetes</taxon>
        <taxon>Helotiales</taxon>
        <taxon>Helotiaceae</taxon>
        <taxon>Glarea</taxon>
    </lineage>
</organism>
<feature type="compositionally biased region" description="Basic and acidic residues" evidence="1">
    <location>
        <begin position="71"/>
        <end position="81"/>
    </location>
</feature>